<evidence type="ECO:0000313" key="2">
    <source>
        <dbReference type="WBParaSite" id="nRc.2.0.1.t21416-RA"/>
    </source>
</evidence>
<protein>
    <submittedName>
        <fullName evidence="2">Uncharacterized protein</fullName>
    </submittedName>
</protein>
<keyword evidence="1" id="KW-1185">Reference proteome</keyword>
<accession>A0A915J4S0</accession>
<sequence>MNKASKSIFKRKTTSGAKNLLLKSIEVQACNALFNLVSKYSHFDLEAYLTFKDYDIDFATSIWKKCFCPRLRLKQPACYISARLGLLRSKFTLWQSKSKSIHPEHWSMMLDESHVAHTRLIRNN</sequence>
<dbReference type="AlphaFoldDB" id="A0A915J4S0"/>
<evidence type="ECO:0000313" key="1">
    <source>
        <dbReference type="Proteomes" id="UP000887565"/>
    </source>
</evidence>
<organism evidence="1 2">
    <name type="scientific">Romanomermis culicivorax</name>
    <name type="common">Nematode worm</name>
    <dbReference type="NCBI Taxonomy" id="13658"/>
    <lineage>
        <taxon>Eukaryota</taxon>
        <taxon>Metazoa</taxon>
        <taxon>Ecdysozoa</taxon>
        <taxon>Nematoda</taxon>
        <taxon>Enoplea</taxon>
        <taxon>Dorylaimia</taxon>
        <taxon>Mermithida</taxon>
        <taxon>Mermithoidea</taxon>
        <taxon>Mermithidae</taxon>
        <taxon>Romanomermis</taxon>
    </lineage>
</organism>
<name>A0A915J4S0_ROMCU</name>
<proteinExistence type="predicted"/>
<dbReference type="Proteomes" id="UP000887565">
    <property type="component" value="Unplaced"/>
</dbReference>
<dbReference type="WBParaSite" id="nRc.2.0.1.t21416-RA">
    <property type="protein sequence ID" value="nRc.2.0.1.t21416-RA"/>
    <property type="gene ID" value="nRc.2.0.1.g21416"/>
</dbReference>
<reference evidence="2" key="1">
    <citation type="submission" date="2022-11" db="UniProtKB">
        <authorList>
            <consortium name="WormBaseParasite"/>
        </authorList>
    </citation>
    <scope>IDENTIFICATION</scope>
</reference>